<evidence type="ECO:0000313" key="1">
    <source>
        <dbReference type="EMBL" id="MPM36510.1"/>
    </source>
</evidence>
<dbReference type="AlphaFoldDB" id="A0A644Z6P7"/>
<protein>
    <submittedName>
        <fullName evidence="1">Uncharacterized protein</fullName>
    </submittedName>
</protein>
<proteinExistence type="predicted"/>
<reference evidence="1" key="1">
    <citation type="submission" date="2019-08" db="EMBL/GenBank/DDBJ databases">
        <authorList>
            <person name="Kucharzyk K."/>
            <person name="Murdoch R.W."/>
            <person name="Higgins S."/>
            <person name="Loffler F."/>
        </authorList>
    </citation>
    <scope>NUCLEOTIDE SEQUENCE</scope>
</reference>
<organism evidence="1">
    <name type="scientific">bioreactor metagenome</name>
    <dbReference type="NCBI Taxonomy" id="1076179"/>
    <lineage>
        <taxon>unclassified sequences</taxon>
        <taxon>metagenomes</taxon>
        <taxon>ecological metagenomes</taxon>
    </lineage>
</organism>
<comment type="caution">
    <text evidence="1">The sequence shown here is derived from an EMBL/GenBank/DDBJ whole genome shotgun (WGS) entry which is preliminary data.</text>
</comment>
<gene>
    <name evidence="1" type="ORF">SDC9_83108</name>
</gene>
<dbReference type="EMBL" id="VSSQ01007630">
    <property type="protein sequence ID" value="MPM36510.1"/>
    <property type="molecule type" value="Genomic_DNA"/>
</dbReference>
<accession>A0A644Z6P7</accession>
<name>A0A644Z6P7_9ZZZZ</name>
<dbReference type="AntiFam" id="ANF00074">
    <property type="entry name" value="Shadow ORF (opposite alaS)"/>
</dbReference>
<sequence length="128" mass="14042">MQSHAKAFEAHTGVYHFGREAFQTTVGFAVVLHENKVPYFNNLRMALVNKCQSANCLTLGITTQVDMNLRTGTAGTGITHLPEVIVLVSVDNSVGRQKLSPDSSGFVVALQIFLRIAFEYGCIQTIRI</sequence>